<dbReference type="EMBL" id="ODYU01000473">
    <property type="protein sequence ID" value="SOQ35324.1"/>
    <property type="molecule type" value="Genomic_DNA"/>
</dbReference>
<accession>A0A2H1V4X8</accession>
<reference evidence="1" key="1">
    <citation type="submission" date="2016-07" db="EMBL/GenBank/DDBJ databases">
        <authorList>
            <person name="Bretaudeau A."/>
        </authorList>
    </citation>
    <scope>NUCLEOTIDE SEQUENCE</scope>
    <source>
        <strain evidence="1">Rice</strain>
        <tissue evidence="1">Whole body</tissue>
    </source>
</reference>
<proteinExistence type="predicted"/>
<evidence type="ECO:0000313" key="1">
    <source>
        <dbReference type="EMBL" id="SOQ35324.1"/>
    </source>
</evidence>
<gene>
    <name evidence="1" type="ORF">SFRICE_016059</name>
</gene>
<organism evidence="1">
    <name type="scientific">Spodoptera frugiperda</name>
    <name type="common">Fall armyworm</name>
    <dbReference type="NCBI Taxonomy" id="7108"/>
    <lineage>
        <taxon>Eukaryota</taxon>
        <taxon>Metazoa</taxon>
        <taxon>Ecdysozoa</taxon>
        <taxon>Arthropoda</taxon>
        <taxon>Hexapoda</taxon>
        <taxon>Insecta</taxon>
        <taxon>Pterygota</taxon>
        <taxon>Neoptera</taxon>
        <taxon>Endopterygota</taxon>
        <taxon>Lepidoptera</taxon>
        <taxon>Glossata</taxon>
        <taxon>Ditrysia</taxon>
        <taxon>Noctuoidea</taxon>
        <taxon>Noctuidae</taxon>
        <taxon>Amphipyrinae</taxon>
        <taxon>Spodoptera</taxon>
    </lineage>
</organism>
<sequence>MLYQVLGEAKGNVRLLLIKNHPVPTPTFKPEPRILKYMLLSAVTARRRRGDCEVAARWRHRVQER</sequence>
<name>A0A2H1V4X8_SPOFR</name>
<dbReference type="AlphaFoldDB" id="A0A2H1V4X8"/>
<protein>
    <submittedName>
        <fullName evidence="1">SFRICE_016059</fullName>
    </submittedName>
</protein>